<dbReference type="GO" id="GO:0070876">
    <property type="term" value="C:SOSS complex"/>
    <property type="evidence" value="ECO:0007669"/>
    <property type="project" value="TreeGrafter"/>
</dbReference>
<dbReference type="AlphaFoldDB" id="S8D3S9"/>
<name>S8D3S9_9LAMI</name>
<accession>S8D3S9</accession>
<feature type="non-terminal residue" evidence="2">
    <location>
        <position position="136"/>
    </location>
</feature>
<evidence type="ECO:0000256" key="1">
    <source>
        <dbReference type="ARBA" id="ARBA00023125"/>
    </source>
</evidence>
<feature type="non-terminal residue" evidence="2">
    <location>
        <position position="1"/>
    </location>
</feature>
<evidence type="ECO:0000313" key="2">
    <source>
        <dbReference type="EMBL" id="EPS74070.1"/>
    </source>
</evidence>
<keyword evidence="1" id="KW-0238">DNA-binding</keyword>
<dbReference type="Proteomes" id="UP000015453">
    <property type="component" value="Unassembled WGS sequence"/>
</dbReference>
<evidence type="ECO:0008006" key="4">
    <source>
        <dbReference type="Google" id="ProtNLM"/>
    </source>
</evidence>
<organism evidence="2 3">
    <name type="scientific">Genlisea aurea</name>
    <dbReference type="NCBI Taxonomy" id="192259"/>
    <lineage>
        <taxon>Eukaryota</taxon>
        <taxon>Viridiplantae</taxon>
        <taxon>Streptophyta</taxon>
        <taxon>Embryophyta</taxon>
        <taxon>Tracheophyta</taxon>
        <taxon>Spermatophyta</taxon>
        <taxon>Magnoliopsida</taxon>
        <taxon>eudicotyledons</taxon>
        <taxon>Gunneridae</taxon>
        <taxon>Pentapetalae</taxon>
        <taxon>asterids</taxon>
        <taxon>lamiids</taxon>
        <taxon>Lamiales</taxon>
        <taxon>Lentibulariaceae</taxon>
        <taxon>Genlisea</taxon>
    </lineage>
</organism>
<dbReference type="GO" id="GO:0003677">
    <property type="term" value="F:DNA binding"/>
    <property type="evidence" value="ECO:0007669"/>
    <property type="project" value="UniProtKB-KW"/>
</dbReference>
<dbReference type="InterPro" id="IPR051231">
    <property type="entry name" value="SOSS-B"/>
</dbReference>
<dbReference type="FunFam" id="2.40.50.140:FF:000072">
    <property type="entry name" value="SOSS complex subunit B2"/>
    <property type="match status" value="1"/>
</dbReference>
<evidence type="ECO:0000313" key="3">
    <source>
        <dbReference type="Proteomes" id="UP000015453"/>
    </source>
</evidence>
<dbReference type="PANTHER" id="PTHR13356">
    <property type="entry name" value="OB FOLD NUCLEIC ACID BINDING PROTEIN-RELATED"/>
    <property type="match status" value="1"/>
</dbReference>
<keyword evidence="3" id="KW-1185">Reference proteome</keyword>
<dbReference type="SUPFAM" id="SSF50249">
    <property type="entry name" value="Nucleic acid-binding proteins"/>
    <property type="match status" value="1"/>
</dbReference>
<reference evidence="2 3" key="1">
    <citation type="journal article" date="2013" name="BMC Genomics">
        <title>The miniature genome of a carnivorous plant Genlisea aurea contains a low number of genes and short non-coding sequences.</title>
        <authorList>
            <person name="Leushkin E.V."/>
            <person name="Sutormin R.A."/>
            <person name="Nabieva E.R."/>
            <person name="Penin A.A."/>
            <person name="Kondrashov A.S."/>
            <person name="Logacheva M.D."/>
        </authorList>
    </citation>
    <scope>NUCLEOTIDE SEQUENCE [LARGE SCALE GENOMIC DNA]</scope>
</reference>
<comment type="caution">
    <text evidence="2">The sequence shown here is derived from an EMBL/GenBank/DDBJ whole genome shotgun (WGS) entry which is preliminary data.</text>
</comment>
<sequence length="136" mass="15136">LRDITPAAENNVNARFILLDKARPTAEEGPQHRKCLALAADETAAVHFQLWGDECDAFNPGDIVLLTDGIFSYDRNQDAVLRAGRRGRVQKLGEFCMNFVETPNLSEIKWAPHPSDPKNYAAVSVVSPYSRLFPPL</sequence>
<protein>
    <recommendedName>
        <fullName evidence="4">SOSS complex subunit B homolog</fullName>
    </recommendedName>
</protein>
<dbReference type="Gene3D" id="2.40.50.140">
    <property type="entry name" value="Nucleic acid-binding proteins"/>
    <property type="match status" value="1"/>
</dbReference>
<dbReference type="GO" id="GO:0005694">
    <property type="term" value="C:chromosome"/>
    <property type="evidence" value="ECO:0007669"/>
    <property type="project" value="UniProtKB-ARBA"/>
</dbReference>
<dbReference type="GO" id="GO:0000724">
    <property type="term" value="P:double-strand break repair via homologous recombination"/>
    <property type="evidence" value="ECO:0007669"/>
    <property type="project" value="TreeGrafter"/>
</dbReference>
<gene>
    <name evidence="2" type="ORF">M569_00689</name>
</gene>
<dbReference type="GO" id="GO:0044818">
    <property type="term" value="P:mitotic G2/M transition checkpoint"/>
    <property type="evidence" value="ECO:0007669"/>
    <property type="project" value="TreeGrafter"/>
</dbReference>
<dbReference type="EMBL" id="AUSU01000194">
    <property type="protein sequence ID" value="EPS74070.1"/>
    <property type="molecule type" value="Genomic_DNA"/>
</dbReference>
<dbReference type="OrthoDB" id="295715at2759"/>
<proteinExistence type="predicted"/>
<dbReference type="PANTHER" id="PTHR13356:SF0">
    <property type="entry name" value="SOSS COMPLEX SUBUNIT B HOMOLOG"/>
    <property type="match status" value="1"/>
</dbReference>
<dbReference type="GO" id="GO:0010212">
    <property type="term" value="P:response to ionizing radiation"/>
    <property type="evidence" value="ECO:0007669"/>
    <property type="project" value="TreeGrafter"/>
</dbReference>
<dbReference type="InterPro" id="IPR012340">
    <property type="entry name" value="NA-bd_OB-fold"/>
</dbReference>